<dbReference type="EC" id="5.4.99.-" evidence="6"/>
<dbReference type="GO" id="GO:0003723">
    <property type="term" value="F:RNA binding"/>
    <property type="evidence" value="ECO:0007669"/>
    <property type="project" value="UniProtKB-KW"/>
</dbReference>
<dbReference type="SUPFAM" id="SSF55120">
    <property type="entry name" value="Pseudouridine synthase"/>
    <property type="match status" value="1"/>
</dbReference>
<dbReference type="RefSeq" id="WP_110374629.1">
    <property type="nucleotide sequence ID" value="NZ_JAHBRY010000001.1"/>
</dbReference>
<feature type="active site" evidence="4">
    <location>
        <position position="153"/>
    </location>
</feature>
<comment type="catalytic activity">
    <reaction evidence="6">
        <text>a uridine in RNA = a pseudouridine in RNA</text>
        <dbReference type="Rhea" id="RHEA:48348"/>
        <dbReference type="Rhea" id="RHEA-COMP:12068"/>
        <dbReference type="Rhea" id="RHEA-COMP:12069"/>
        <dbReference type="ChEBI" id="CHEBI:65314"/>
        <dbReference type="ChEBI" id="CHEBI:65315"/>
    </reaction>
</comment>
<dbReference type="AlphaFoldDB" id="A0A2V3U916"/>
<comment type="caution">
    <text evidence="8">The sequence shown here is derived from an EMBL/GenBank/DDBJ whole genome shotgun (WGS) entry which is preliminary data.</text>
</comment>
<comment type="catalytic activity">
    <reaction evidence="3">
        <text>uridine(1911/1915/1917) in 23S rRNA = pseudouridine(1911/1915/1917) in 23S rRNA</text>
        <dbReference type="Rhea" id="RHEA:42524"/>
        <dbReference type="Rhea" id="RHEA-COMP:10097"/>
        <dbReference type="Rhea" id="RHEA-COMP:10098"/>
        <dbReference type="ChEBI" id="CHEBI:65314"/>
        <dbReference type="ChEBI" id="CHEBI:65315"/>
        <dbReference type="EC" id="5.4.99.23"/>
    </reaction>
</comment>
<sequence length="352" mass="37779">MHADFDPAPHATSAEARTVTVADDFAGDRLDRFLAVAFADLSRSRLQQLVRAGQVRINGTVVSDPKHKVVAGATVSLVVPPAAPAEPEPETIPLTVLYEDNHIIVIDKPAGLVVHPAPGHASGTLVNALLAHCGDSLSGIGGVRRPGIVHRLDKDTSGVMVVAKTDQAHAALSQQFADHGRTGPLERVYTALAWGLLPTLRGTIDQPIERATHNREKMTVTREGRGRVAITHYEVDGHFWGDGTRGGGVEPIGSFIRCRLETGRTHQIRVHMAHIGHPLLGDQLYGRGFRTKESLLDSDARAALQSLGRQALHASRLGFAHPASGEFMCFESAPPDDLARLVAALPATRPKR</sequence>
<keyword evidence="2 6" id="KW-0413">Isomerase</keyword>
<keyword evidence="5" id="KW-0694">RNA-binding</keyword>
<evidence type="ECO:0000256" key="2">
    <source>
        <dbReference type="ARBA" id="ARBA00023235"/>
    </source>
</evidence>
<dbReference type="SMART" id="SM00363">
    <property type="entry name" value="S4"/>
    <property type="match status" value="1"/>
</dbReference>
<dbReference type="InterPro" id="IPR006145">
    <property type="entry name" value="PsdUridine_synth_RsuA/RluA"/>
</dbReference>
<dbReference type="CDD" id="cd02869">
    <property type="entry name" value="PseudoU_synth_RluA_like"/>
    <property type="match status" value="1"/>
</dbReference>
<keyword evidence="9" id="KW-1185">Reference proteome</keyword>
<dbReference type="PANTHER" id="PTHR21600">
    <property type="entry name" value="MITOCHONDRIAL RNA PSEUDOURIDINE SYNTHASE"/>
    <property type="match status" value="1"/>
</dbReference>
<dbReference type="PROSITE" id="PS50889">
    <property type="entry name" value="S4"/>
    <property type="match status" value="1"/>
</dbReference>
<dbReference type="Proteomes" id="UP000248021">
    <property type="component" value="Unassembled WGS sequence"/>
</dbReference>
<evidence type="ECO:0000256" key="3">
    <source>
        <dbReference type="ARBA" id="ARBA00036882"/>
    </source>
</evidence>
<reference evidence="8 9" key="1">
    <citation type="submission" date="2018-05" db="EMBL/GenBank/DDBJ databases">
        <title>Genomic Encyclopedia of Type Strains, Phase IV (KMG-IV): sequencing the most valuable type-strain genomes for metagenomic binning, comparative biology and taxonomic classification.</title>
        <authorList>
            <person name="Goeker M."/>
        </authorList>
    </citation>
    <scope>NUCLEOTIDE SEQUENCE [LARGE SCALE GENOMIC DNA]</scope>
    <source>
        <strain evidence="8 9">DSM 6462</strain>
    </source>
</reference>
<feature type="domain" description="RNA-binding S4" evidence="7">
    <location>
        <begin position="28"/>
        <end position="86"/>
    </location>
</feature>
<evidence type="ECO:0000259" key="7">
    <source>
        <dbReference type="SMART" id="SM00363"/>
    </source>
</evidence>
<dbReference type="OrthoDB" id="9807829at2"/>
<evidence type="ECO:0000256" key="6">
    <source>
        <dbReference type="RuleBase" id="RU362028"/>
    </source>
</evidence>
<dbReference type="InterPro" id="IPR002942">
    <property type="entry name" value="S4_RNA-bd"/>
</dbReference>
<dbReference type="GO" id="GO:0000455">
    <property type="term" value="P:enzyme-directed rRNA pseudouridine synthesis"/>
    <property type="evidence" value="ECO:0007669"/>
    <property type="project" value="TreeGrafter"/>
</dbReference>
<dbReference type="Gene3D" id="3.10.290.10">
    <property type="entry name" value="RNA-binding S4 domain"/>
    <property type="match status" value="1"/>
</dbReference>
<dbReference type="CDD" id="cd00165">
    <property type="entry name" value="S4"/>
    <property type="match status" value="1"/>
</dbReference>
<evidence type="ECO:0000256" key="1">
    <source>
        <dbReference type="ARBA" id="ARBA00010876"/>
    </source>
</evidence>
<dbReference type="InterPro" id="IPR006225">
    <property type="entry name" value="PsdUridine_synth_RluC/D"/>
</dbReference>
<dbReference type="EMBL" id="QJJK01000004">
    <property type="protein sequence ID" value="PXW60306.1"/>
    <property type="molecule type" value="Genomic_DNA"/>
</dbReference>
<evidence type="ECO:0000313" key="9">
    <source>
        <dbReference type="Proteomes" id="UP000248021"/>
    </source>
</evidence>
<evidence type="ECO:0000256" key="4">
    <source>
        <dbReference type="PIRSR" id="PIRSR606225-1"/>
    </source>
</evidence>
<dbReference type="Gene3D" id="3.30.2350.10">
    <property type="entry name" value="Pseudouridine synthase"/>
    <property type="match status" value="1"/>
</dbReference>
<dbReference type="PANTHER" id="PTHR21600:SF44">
    <property type="entry name" value="RIBOSOMAL LARGE SUBUNIT PSEUDOURIDINE SYNTHASE D"/>
    <property type="match status" value="1"/>
</dbReference>
<name>A0A2V3U916_9HYPH</name>
<comment type="similarity">
    <text evidence="1 6">Belongs to the pseudouridine synthase RluA family.</text>
</comment>
<dbReference type="PROSITE" id="PS01129">
    <property type="entry name" value="PSI_RLU"/>
    <property type="match status" value="1"/>
</dbReference>
<dbReference type="GO" id="GO:0160140">
    <property type="term" value="F:23S rRNA pseudouridine(1911/1915/1917) synthase activity"/>
    <property type="evidence" value="ECO:0007669"/>
    <property type="project" value="UniProtKB-EC"/>
</dbReference>
<dbReference type="InterPro" id="IPR020103">
    <property type="entry name" value="PsdUridine_synth_cat_dom_sf"/>
</dbReference>
<proteinExistence type="inferred from homology"/>
<dbReference type="InterPro" id="IPR036986">
    <property type="entry name" value="S4_RNA-bd_sf"/>
</dbReference>
<dbReference type="NCBIfam" id="TIGR00005">
    <property type="entry name" value="rluA_subfam"/>
    <property type="match status" value="1"/>
</dbReference>
<protein>
    <recommendedName>
        <fullName evidence="6">Pseudouridine synthase</fullName>
        <ecNumber evidence="6">5.4.99.-</ecNumber>
    </recommendedName>
</protein>
<organism evidence="8 9">
    <name type="scientific">Chelatococcus asaccharovorans</name>
    <dbReference type="NCBI Taxonomy" id="28210"/>
    <lineage>
        <taxon>Bacteria</taxon>
        <taxon>Pseudomonadati</taxon>
        <taxon>Pseudomonadota</taxon>
        <taxon>Alphaproteobacteria</taxon>
        <taxon>Hyphomicrobiales</taxon>
        <taxon>Chelatococcaceae</taxon>
        <taxon>Chelatococcus</taxon>
    </lineage>
</organism>
<dbReference type="Pfam" id="PF01479">
    <property type="entry name" value="S4"/>
    <property type="match status" value="1"/>
</dbReference>
<accession>A0A2V3U916</accession>
<comment type="function">
    <text evidence="6">Responsible for synthesis of pseudouridine from uracil.</text>
</comment>
<dbReference type="InterPro" id="IPR006224">
    <property type="entry name" value="PsdUridine_synth_RluA-like_CS"/>
</dbReference>
<dbReference type="Pfam" id="PF00849">
    <property type="entry name" value="PseudoU_synth_2"/>
    <property type="match status" value="1"/>
</dbReference>
<dbReference type="InterPro" id="IPR050188">
    <property type="entry name" value="RluA_PseudoU_synthase"/>
</dbReference>
<evidence type="ECO:0000256" key="5">
    <source>
        <dbReference type="PROSITE-ProRule" id="PRU00182"/>
    </source>
</evidence>
<dbReference type="SUPFAM" id="SSF55174">
    <property type="entry name" value="Alpha-L RNA-binding motif"/>
    <property type="match status" value="1"/>
</dbReference>
<evidence type="ECO:0000313" key="8">
    <source>
        <dbReference type="EMBL" id="PXW60306.1"/>
    </source>
</evidence>
<gene>
    <name evidence="8" type="ORF">C7450_104360</name>
</gene>